<dbReference type="InterPro" id="IPR035371">
    <property type="entry name" value="Nrap_D6"/>
</dbReference>
<dbReference type="Pfam" id="PF17406">
    <property type="entry name" value="Nrap_D5"/>
    <property type="match status" value="1"/>
</dbReference>
<keyword evidence="5" id="KW-0698">rRNA processing</keyword>
<evidence type="ECO:0000256" key="6">
    <source>
        <dbReference type="SAM" id="MobiDB-lite"/>
    </source>
</evidence>
<feature type="domain" description="Nrap protein" evidence="7">
    <location>
        <begin position="226"/>
        <end position="370"/>
    </location>
</feature>
<feature type="domain" description="Nrap protein" evidence="10">
    <location>
        <begin position="691"/>
        <end position="876"/>
    </location>
</feature>
<dbReference type="InterPro" id="IPR035370">
    <property type="entry name" value="Nrap_D5"/>
</dbReference>
<proteinExistence type="inferred from homology"/>
<evidence type="ECO:0000259" key="10">
    <source>
        <dbReference type="Pfam" id="PF17405"/>
    </source>
</evidence>
<evidence type="ECO:0000259" key="9">
    <source>
        <dbReference type="Pfam" id="PF17404"/>
    </source>
</evidence>
<dbReference type="Gene3D" id="1.10.1410.10">
    <property type="match status" value="1"/>
</dbReference>
<dbReference type="GO" id="GO:0034456">
    <property type="term" value="C:UTP-C complex"/>
    <property type="evidence" value="ECO:0007669"/>
    <property type="project" value="TreeGrafter"/>
</dbReference>
<dbReference type="GO" id="GO:0006364">
    <property type="term" value="P:rRNA processing"/>
    <property type="evidence" value="ECO:0007669"/>
    <property type="project" value="UniProtKB-KW"/>
</dbReference>
<evidence type="ECO:0000313" key="13">
    <source>
        <dbReference type="EMBL" id="KAL1587253.1"/>
    </source>
</evidence>
<dbReference type="Pfam" id="PF17405">
    <property type="entry name" value="Nrap_D4"/>
    <property type="match status" value="1"/>
</dbReference>
<dbReference type="AlphaFoldDB" id="A0AB34KVA3"/>
<evidence type="ECO:0000259" key="12">
    <source>
        <dbReference type="Pfam" id="PF17407"/>
    </source>
</evidence>
<evidence type="ECO:0000256" key="4">
    <source>
        <dbReference type="ARBA" id="ARBA00023242"/>
    </source>
</evidence>
<evidence type="ECO:0000256" key="5">
    <source>
        <dbReference type="RuleBase" id="RU364032"/>
    </source>
</evidence>
<dbReference type="InterPro" id="IPR035367">
    <property type="entry name" value="Nrap_D2"/>
</dbReference>
<evidence type="ECO:0000313" key="14">
    <source>
        <dbReference type="Proteomes" id="UP000803884"/>
    </source>
</evidence>
<comment type="caution">
    <text evidence="13">The sequence shown here is derived from an EMBL/GenBank/DDBJ whole genome shotgun (WGS) entry which is preliminary data.</text>
</comment>
<accession>A0AB34KVA3</accession>
<dbReference type="GO" id="GO:0032040">
    <property type="term" value="C:small-subunit processome"/>
    <property type="evidence" value="ECO:0007669"/>
    <property type="project" value="TreeGrafter"/>
</dbReference>
<dbReference type="PANTHER" id="PTHR17972">
    <property type="entry name" value="NUCLEOLAR RNA-ASSOCIATED PROTEIN"/>
    <property type="match status" value="1"/>
</dbReference>
<dbReference type="EMBL" id="JAAQHG020000011">
    <property type="protein sequence ID" value="KAL1587253.1"/>
    <property type="molecule type" value="Genomic_DNA"/>
</dbReference>
<dbReference type="GO" id="GO:0032545">
    <property type="term" value="C:CURI complex"/>
    <property type="evidence" value="ECO:0007669"/>
    <property type="project" value="TreeGrafter"/>
</dbReference>
<organism evidence="13 14">
    <name type="scientific">Cladosporium halotolerans</name>
    <dbReference type="NCBI Taxonomy" id="1052096"/>
    <lineage>
        <taxon>Eukaryota</taxon>
        <taxon>Fungi</taxon>
        <taxon>Dikarya</taxon>
        <taxon>Ascomycota</taxon>
        <taxon>Pezizomycotina</taxon>
        <taxon>Dothideomycetes</taxon>
        <taxon>Dothideomycetidae</taxon>
        <taxon>Cladosporiales</taxon>
        <taxon>Cladosporiaceae</taxon>
        <taxon>Cladosporium</taxon>
    </lineage>
</organism>
<keyword evidence="5" id="KW-0690">Ribosome biogenesis</keyword>
<protein>
    <recommendedName>
        <fullName evidence="5">U3 small nucleolar RNA-associated protein 22</fullName>
    </recommendedName>
</protein>
<keyword evidence="4 5" id="KW-0539">Nucleus</keyword>
<evidence type="ECO:0000256" key="1">
    <source>
        <dbReference type="ARBA" id="ARBA00004604"/>
    </source>
</evidence>
<feature type="domain" description="Nrap protein" evidence="9">
    <location>
        <begin position="522"/>
        <end position="670"/>
    </location>
</feature>
<feature type="domain" description="Nrap protein" evidence="11">
    <location>
        <begin position="879"/>
        <end position="1036"/>
    </location>
</feature>
<evidence type="ECO:0000259" key="7">
    <source>
        <dbReference type="Pfam" id="PF03813"/>
    </source>
</evidence>
<feature type="compositionally biased region" description="Basic residues" evidence="6">
    <location>
        <begin position="1"/>
        <end position="11"/>
    </location>
</feature>
<name>A0AB34KVA3_9PEZI</name>
<evidence type="ECO:0000256" key="2">
    <source>
        <dbReference type="ARBA" id="ARBA00006674"/>
    </source>
</evidence>
<dbReference type="Pfam" id="PF17403">
    <property type="entry name" value="Nrap_D2"/>
    <property type="match status" value="1"/>
</dbReference>
<dbReference type="Pfam" id="PF17404">
    <property type="entry name" value="Nrap_D3"/>
    <property type="match status" value="1"/>
</dbReference>
<keyword evidence="5" id="KW-0687">Ribonucleoprotein</keyword>
<feature type="region of interest" description="Disordered" evidence="6">
    <location>
        <begin position="1"/>
        <end position="103"/>
    </location>
</feature>
<feature type="compositionally biased region" description="Acidic residues" evidence="6">
    <location>
        <begin position="30"/>
        <end position="70"/>
    </location>
</feature>
<dbReference type="GO" id="GO:0003723">
    <property type="term" value="F:RNA binding"/>
    <property type="evidence" value="ECO:0007669"/>
    <property type="project" value="UniProtKB-KW"/>
</dbReference>
<dbReference type="InterPro" id="IPR035368">
    <property type="entry name" value="Nrap_D3"/>
</dbReference>
<feature type="domain" description="Nrap protein" evidence="8">
    <location>
        <begin position="374"/>
        <end position="515"/>
    </location>
</feature>
<dbReference type="RefSeq" id="XP_069230358.1">
    <property type="nucleotide sequence ID" value="XM_069372956.1"/>
</dbReference>
<evidence type="ECO:0000259" key="11">
    <source>
        <dbReference type="Pfam" id="PF17406"/>
    </source>
</evidence>
<dbReference type="GO" id="GO:0006409">
    <property type="term" value="P:tRNA export from nucleus"/>
    <property type="evidence" value="ECO:0007669"/>
    <property type="project" value="TreeGrafter"/>
</dbReference>
<dbReference type="InterPro" id="IPR035369">
    <property type="entry name" value="Nrap_D4"/>
</dbReference>
<gene>
    <name evidence="13" type="ORF">WHR41_04350</name>
</gene>
<evidence type="ECO:0000259" key="8">
    <source>
        <dbReference type="Pfam" id="PF17403"/>
    </source>
</evidence>
<dbReference type="InterPro" id="IPR035082">
    <property type="entry name" value="Nrap_D1"/>
</dbReference>
<dbReference type="Proteomes" id="UP000803884">
    <property type="component" value="Unassembled WGS sequence"/>
</dbReference>
<evidence type="ECO:0000256" key="3">
    <source>
        <dbReference type="ARBA" id="ARBA00022884"/>
    </source>
</evidence>
<keyword evidence="3 5" id="KW-0694">RNA-binding</keyword>
<reference evidence="13 14" key="1">
    <citation type="journal article" date="2020" name="Microbiol. Resour. Announc.">
        <title>Draft Genome Sequence of a Cladosporium Species Isolated from the Mesophotic Ascidian Didemnum maculosum.</title>
        <authorList>
            <person name="Gioti A."/>
            <person name="Siaperas R."/>
            <person name="Nikolaivits E."/>
            <person name="Le Goff G."/>
            <person name="Ouazzani J."/>
            <person name="Kotoulas G."/>
            <person name="Topakas E."/>
        </authorList>
    </citation>
    <scope>NUCLEOTIDE SEQUENCE [LARGE SCALE GENOMIC DNA]</scope>
    <source>
        <strain evidence="13 14">TM138-S3</strain>
    </source>
</reference>
<comment type="similarity">
    <text evidence="2 5">Belongs to the NRAP family.</text>
</comment>
<dbReference type="Pfam" id="PF03813">
    <property type="entry name" value="Nrap"/>
    <property type="match status" value="1"/>
</dbReference>
<dbReference type="InterPro" id="IPR005554">
    <property type="entry name" value="NOL6/Upt22"/>
</dbReference>
<comment type="subcellular location">
    <subcellularLocation>
        <location evidence="1 5">Nucleus</location>
        <location evidence="1 5">Nucleolus</location>
    </subcellularLocation>
</comment>
<keyword evidence="14" id="KW-1185">Reference proteome</keyword>
<dbReference type="Gene3D" id="3.30.70.3030">
    <property type="match status" value="1"/>
</dbReference>
<dbReference type="Pfam" id="PF17407">
    <property type="entry name" value="Nrap_D6"/>
    <property type="match status" value="1"/>
</dbReference>
<dbReference type="GeneID" id="96005794"/>
<dbReference type="PANTHER" id="PTHR17972:SF0">
    <property type="entry name" value="NUCLEOLAR PROTEIN 6"/>
    <property type="match status" value="1"/>
</dbReference>
<feature type="domain" description="Nrap protein" evidence="12">
    <location>
        <begin position="1040"/>
        <end position="1168"/>
    </location>
</feature>
<sequence>MALAGNKRRKLDHVSSGDEEEDNASFASFEEAENAEDDVSDEEMDEDDVDEDMEDGSEEDDDEDGEEEDAPGSKQEQPANGADKPTKQQLAAQIGRKTGRTSAKDALASGASAFTSGTFKSNMFKLQVDELLENIQPRQGKREKAAEEALHVLKKTIEQIPARPAQEIEQAERGLAKEKIAIPFPDPRPPKDAKYKLEYARPSNINVVGSHALKTSNRAREVAELDMVIQMPSSLFQEKDFLNHRFFYKRSYYLACLAAGLKKAHAKAYNIQFQEMHGNALNPTIIIAPKQASSEQAEQKPVLKWQVNIVLAVAQDVFPVEKLGLDRNCVRATDAPDGSSANAPTPFYNSTLRSNMLVTPYLKLLHKAATSCSSFRDACLLGSSWLRQRGFGSNIAAGGFGNFEWSALMAALLSGGGPGDKPVLSGGYSSYQLLKATLQLLVVKDFSRQPFVIGTASTPPKLQDGSPVLWDEERHHNLLYKMTPWSYKLLQSAAKTTLSMLADQKFDGFESTFILRTDNTLMRFDMSLELEQTAFIKSDPSKTSNVQQSLRKLYQTLQRGLGDRVTLINIRQPASGPWNIGTARPNQHSKGSVTVGIVINSDNVNRTVDHGPSAENKAEAASFRKFWGEKAELRRFKDGSILESLIWSAGENGQSVLEQITRYLLQRHFSSAVEQSAKFMGDEFSRMIRNGASNACFEPFIEAYRKLERDMRDLEEVPLTIRQLMPADAQLRFASIDAPMVGRTSQQTKPADVTMQFEGSNRWPDDLGAIQRTKIAFLLKFSELLEENVEGVSTRIGLENEDTDVFNQGFLDVTYESGATFRLRIHHEREQSFLERQLKDKTTDPKSRELAALALAKYKCDSLKTPAHTQAVAQLCNRFPTLSGTMRLTKKWFASHLLSNHIAEEVIELLVARTFVQPWPWSAPSSVQTGFLRTLFWISRWDWRADPLIVDLSGSGELQQTELQAITTRFEAWRKLDPSLNRVVFFAASNVDQDGVSWTDGKPSKVVASRLTALARAAVSAVEQQKLGLEPASLFVSPVNDYDFVLHLSATATGRKRRSSKAAPAFKNLELETLNDTSLVGYDAVNSFYSELEILYGSSILFFVNGTDKPVIAGLWNPQTAPRSWKVNLSYSTIPVKTGAEDEVNAEINKEGILAEIARLGGDLITKIDVNR</sequence>